<dbReference type="EMBL" id="QKXC01000027">
    <property type="protein sequence ID" value="RBR26146.1"/>
    <property type="molecule type" value="Genomic_DNA"/>
</dbReference>
<evidence type="ECO:0000313" key="3">
    <source>
        <dbReference type="Proteomes" id="UP000253153"/>
    </source>
</evidence>
<dbReference type="Pfam" id="PF26639">
    <property type="entry name" value="Het-6_barrel"/>
    <property type="match status" value="1"/>
</dbReference>
<dbReference type="PANTHER" id="PTHR24148:SF64">
    <property type="entry name" value="HETEROKARYON INCOMPATIBILITY DOMAIN-CONTAINING PROTEIN"/>
    <property type="match status" value="1"/>
</dbReference>
<gene>
    <name evidence="2" type="ORF">FIESC28_01037</name>
</gene>
<dbReference type="InterPro" id="IPR052895">
    <property type="entry name" value="HetReg/Transcr_Mod"/>
</dbReference>
<dbReference type="InterPro" id="IPR010730">
    <property type="entry name" value="HET"/>
</dbReference>
<comment type="caution">
    <text evidence="2">The sequence shown here is derived from an EMBL/GenBank/DDBJ whole genome shotgun (WGS) entry which is preliminary data.</text>
</comment>
<evidence type="ECO:0000313" key="2">
    <source>
        <dbReference type="EMBL" id="RBR26146.1"/>
    </source>
</evidence>
<dbReference type="GeneID" id="41990484"/>
<dbReference type="RefSeq" id="XP_031020737.1">
    <property type="nucleotide sequence ID" value="XM_031155188.1"/>
</dbReference>
<dbReference type="PANTHER" id="PTHR24148">
    <property type="entry name" value="ANKYRIN REPEAT DOMAIN-CONTAINING PROTEIN 39 HOMOLOG-RELATED"/>
    <property type="match status" value="1"/>
</dbReference>
<sequence>MTTKPMKLYGRYTPLSTSEIRLVRLSTDLTHIIAGQLEVAKLDDAPPYYAISHAWTQDQSPAVVQDGDGFSLSKSLSTCLKRLQQLSHQNNPFSPPLRHIWIDNICINQTDTVEKSSQVAMMKRIYSQSLRTIIWLGEPESALSAGAWQLISKIYNVFRQENPEAKVIADIPLRIYNQERHLDLGLPPLDDLRWRYLKRLMSLRWFSRIWVIQEVVLSSQDPLVLHGKQIHAWEPLGWAAAWLRRSGYMRLPQLPEELRNVDTISNLRRVTTSWPLAALISITQIKFQATDQRDKIYGLLGLAAECHGTMGLPEELKADYSLEVTDLYQRVARFLMEQSQSLAMLTRAKGLPGTETRENRQHDLALPSWCPDWSDFHSYNLGISTSLSWIHYPKGASPAVLGFPHQYKASGDSKLEWASGENSPEDKSILEIDGFKADRVHGVHRLDINRPKDGEETDDHGRKMVPALELAMSLVKPHSILPWAISFIQSTTANQHQLNGQDASQGFADGAAWLYEFFEKSENIPPAVNMQKEMMAELQKNAINGTSERYEALVRNFCFDRAFVTTSGGRTGIAPSNTEVGDAILVLPGGGVPYIARPLGGYWSFVGESFIDGLMEGQALHLEKRVFNFR</sequence>
<protein>
    <recommendedName>
        <fullName evidence="1">Heterokaryon incompatibility domain-containing protein</fullName>
    </recommendedName>
</protein>
<dbReference type="AlphaFoldDB" id="A0A366SBW0"/>
<dbReference type="OrthoDB" id="2288928at2759"/>
<reference evidence="2 3" key="1">
    <citation type="submission" date="2018-06" db="EMBL/GenBank/DDBJ databases">
        <title>Fusarium incarnatum-equiseti species complex species 28.</title>
        <authorList>
            <person name="Gardiner D.M."/>
        </authorList>
    </citation>
    <scope>NUCLEOTIDE SEQUENCE [LARGE SCALE GENOMIC DNA]</scope>
    <source>
        <strain evidence="2 3">FIESC_28</strain>
    </source>
</reference>
<accession>A0A366SBW0</accession>
<feature type="domain" description="Heterokaryon incompatibility" evidence="1">
    <location>
        <begin position="48"/>
        <end position="214"/>
    </location>
</feature>
<keyword evidence="3" id="KW-1185">Reference proteome</keyword>
<organism evidence="2 3">
    <name type="scientific">Fusarium coffeatum</name>
    <dbReference type="NCBI Taxonomy" id="231269"/>
    <lineage>
        <taxon>Eukaryota</taxon>
        <taxon>Fungi</taxon>
        <taxon>Dikarya</taxon>
        <taxon>Ascomycota</taxon>
        <taxon>Pezizomycotina</taxon>
        <taxon>Sordariomycetes</taxon>
        <taxon>Hypocreomycetidae</taxon>
        <taxon>Hypocreales</taxon>
        <taxon>Nectriaceae</taxon>
        <taxon>Fusarium</taxon>
        <taxon>Fusarium incarnatum-equiseti species complex</taxon>
    </lineage>
</organism>
<dbReference type="Pfam" id="PF06985">
    <property type="entry name" value="HET"/>
    <property type="match status" value="1"/>
</dbReference>
<proteinExistence type="predicted"/>
<name>A0A366SBW0_9HYPO</name>
<evidence type="ECO:0000259" key="1">
    <source>
        <dbReference type="Pfam" id="PF06985"/>
    </source>
</evidence>
<dbReference type="Proteomes" id="UP000253153">
    <property type="component" value="Unassembled WGS sequence"/>
</dbReference>